<dbReference type="PANTHER" id="PTHR43991:SF12">
    <property type="entry name" value="WD REPEAT PROTEIN (AFU_ORTHOLOGUE AFUA_8G05640)"/>
    <property type="match status" value="1"/>
</dbReference>
<reference evidence="3 4" key="1">
    <citation type="submission" date="2018-12" db="EMBL/GenBank/DDBJ databases">
        <title>Draft genome sequence of Xylaria grammica IHI A82.</title>
        <authorList>
            <person name="Buettner E."/>
            <person name="Kellner H."/>
        </authorList>
    </citation>
    <scope>NUCLEOTIDE SEQUENCE [LARGE SCALE GENOMIC DNA]</scope>
    <source>
        <strain evidence="3 4">IHI A82</strain>
    </source>
</reference>
<feature type="compositionally biased region" description="Pro residues" evidence="2">
    <location>
        <begin position="1"/>
        <end position="18"/>
    </location>
</feature>
<dbReference type="PROSITE" id="PS50082">
    <property type="entry name" value="WD_REPEATS_2"/>
    <property type="match status" value="1"/>
</dbReference>
<dbReference type="InterPro" id="IPR036322">
    <property type="entry name" value="WD40_repeat_dom_sf"/>
</dbReference>
<dbReference type="Proteomes" id="UP000286045">
    <property type="component" value="Unassembled WGS sequence"/>
</dbReference>
<keyword evidence="1" id="KW-0853">WD repeat</keyword>
<evidence type="ECO:0000313" key="3">
    <source>
        <dbReference type="EMBL" id="RWA14645.1"/>
    </source>
</evidence>
<accession>A0A439DJQ6</accession>
<sequence>MRSQNPPPSSSPLEPDPPTIVEEDVSLQTHSVGPNTNTSPHPLNVPTNQEDLQDSEPTPLPYTPVHIQNYHYSTTEGVEEGEASGDEGNHDYGMVDAEEGGAPLHDIDMEETNDQSLMLPLQDSPEHDATDASANNVASQPLLPATADPLTGAFIVDPPPPGLQQGIDEPDVLELGADGFEPHPLFLTNANPGILMPDNHNSLDFLRLWRWYKRQGQLKEIEGTPHNEISITKIERPRVTYEDLKGDEYDLQGINWRDIDVTRSSARKCRARTFRNYTNQADSDTWDKSIPDRLLKRHENYFRFRSMDLRTDVRLLHFQLRNIMGCASRTAVYYPCVSGTVRELDPTTGQVRMAMKFRNNEDASISTLTAEEGFLVTGSFYGTYRYRPIVTENESCYYDGRLTDHISGITNHVQINSSRRSSIPLAAFASNDYGFRMVDLARNEIIMDKMYGHALNCTALSPDKRLRVMVGDLQDVLITDAETGEIITTLGGHRDYGFACDWAPDGWTVATGNQDKSIRIWDARMWKNTKGKSVSVAVMRSEMAGVRSLRFSPLGSGKRLLVAAEEADVINIVDAQTFDSKQTIDVFGELAGVSFTGAGQEVVALSSDPVRGGVLSLERCDHGAETTFSYTRRRYSQNYWWLTPGYDWLPTPEQVVDHPKTQVSLMQKQRRAAMAEDWFF</sequence>
<evidence type="ECO:0000313" key="4">
    <source>
        <dbReference type="Proteomes" id="UP000286045"/>
    </source>
</evidence>
<dbReference type="Pfam" id="PF00400">
    <property type="entry name" value="WD40"/>
    <property type="match status" value="1"/>
</dbReference>
<evidence type="ECO:0000256" key="1">
    <source>
        <dbReference type="PROSITE-ProRule" id="PRU00221"/>
    </source>
</evidence>
<dbReference type="InterPro" id="IPR001680">
    <property type="entry name" value="WD40_rpt"/>
</dbReference>
<protein>
    <submittedName>
        <fullName evidence="3">Uncharacterized protein</fullName>
    </submittedName>
</protein>
<dbReference type="AlphaFoldDB" id="A0A439DJQ6"/>
<keyword evidence="4" id="KW-1185">Reference proteome</keyword>
<dbReference type="EMBL" id="RYZI01000005">
    <property type="protein sequence ID" value="RWA14645.1"/>
    <property type="molecule type" value="Genomic_DNA"/>
</dbReference>
<dbReference type="SMART" id="SM00320">
    <property type="entry name" value="WD40"/>
    <property type="match status" value="2"/>
</dbReference>
<feature type="compositionally biased region" description="Polar residues" evidence="2">
    <location>
        <begin position="26"/>
        <end position="50"/>
    </location>
</feature>
<proteinExistence type="predicted"/>
<dbReference type="STRING" id="363999.A0A439DJQ6"/>
<evidence type="ECO:0000256" key="2">
    <source>
        <dbReference type="SAM" id="MobiDB-lite"/>
    </source>
</evidence>
<gene>
    <name evidence="3" type="ORF">EKO27_g417</name>
</gene>
<feature type="repeat" description="WD" evidence="1">
    <location>
        <begin position="490"/>
        <end position="522"/>
    </location>
</feature>
<organism evidence="3 4">
    <name type="scientific">Xylaria grammica</name>
    <dbReference type="NCBI Taxonomy" id="363999"/>
    <lineage>
        <taxon>Eukaryota</taxon>
        <taxon>Fungi</taxon>
        <taxon>Dikarya</taxon>
        <taxon>Ascomycota</taxon>
        <taxon>Pezizomycotina</taxon>
        <taxon>Sordariomycetes</taxon>
        <taxon>Xylariomycetidae</taxon>
        <taxon>Xylariales</taxon>
        <taxon>Xylariaceae</taxon>
        <taxon>Xylaria</taxon>
    </lineage>
</organism>
<dbReference type="PANTHER" id="PTHR43991">
    <property type="entry name" value="WD REPEAT PROTEIN (AFU_ORTHOLOGUE AFUA_8G05640)-RELATED"/>
    <property type="match status" value="1"/>
</dbReference>
<dbReference type="SUPFAM" id="SSF50978">
    <property type="entry name" value="WD40 repeat-like"/>
    <property type="match status" value="1"/>
</dbReference>
<name>A0A439DJQ6_9PEZI</name>
<dbReference type="InterPro" id="IPR015943">
    <property type="entry name" value="WD40/YVTN_repeat-like_dom_sf"/>
</dbReference>
<dbReference type="PROSITE" id="PS50294">
    <property type="entry name" value="WD_REPEATS_REGION"/>
    <property type="match status" value="1"/>
</dbReference>
<dbReference type="Gene3D" id="2.130.10.10">
    <property type="entry name" value="YVTN repeat-like/Quinoprotein amine dehydrogenase"/>
    <property type="match status" value="1"/>
</dbReference>
<feature type="region of interest" description="Disordered" evidence="2">
    <location>
        <begin position="1"/>
        <end position="62"/>
    </location>
</feature>
<comment type="caution">
    <text evidence="3">The sequence shown here is derived from an EMBL/GenBank/DDBJ whole genome shotgun (WGS) entry which is preliminary data.</text>
</comment>